<name>A0A414AUW3_9FIRM</name>
<dbReference type="Pfam" id="PF14317">
    <property type="entry name" value="YcxB"/>
    <property type="match status" value="1"/>
</dbReference>
<feature type="transmembrane region" description="Helical" evidence="1">
    <location>
        <begin position="36"/>
        <end position="58"/>
    </location>
</feature>
<dbReference type="InterPro" id="IPR025588">
    <property type="entry name" value="YcxB-like_C"/>
</dbReference>
<protein>
    <submittedName>
        <fullName evidence="3">YcxB family protein</fullName>
    </submittedName>
</protein>
<accession>A0A414AUW3</accession>
<sequence length="398" mass="44916">MEGEKVETELEFQMTKGELAEYCVNVTVKGIWSQKLAVAVFGMLLLAGVGEGMLMAVMGKGLGYLGGAVFCWCLFAGGILAVSCILLYWQCSRLGFLKPRAYKVEKGYLCCKNDKSRIPCSWYTYRAETPRVLTLGRPAARKNYVFLAVPKRMFPDRETMDRFLDQFTNPQAVEDDGHVAEGIFNFYFFMDQRAWSHAWIQGMQMGLRVKKLYGAKKGKVFRVTGIVAALCGMSIGMIADSAILTAVFLTMLLLSYMRGHGLSESFYKKQMMSGWMPSDGIGRWEISIGVNGIRMKRGLAFTEYSWEDYNCLAETEDTFFFLNTETGRGIECIPVPKWVFKDLGEMDAFLNFCRDKGVKWAGLDKTADLPKNDRMLYILIFIVLLAVVISGIIRAVYL</sequence>
<evidence type="ECO:0000313" key="3">
    <source>
        <dbReference type="EMBL" id="RHC55426.1"/>
    </source>
</evidence>
<evidence type="ECO:0000313" key="4">
    <source>
        <dbReference type="Proteomes" id="UP000283975"/>
    </source>
</evidence>
<reference evidence="3 4" key="1">
    <citation type="submission" date="2018-08" db="EMBL/GenBank/DDBJ databases">
        <title>A genome reference for cultivated species of the human gut microbiota.</title>
        <authorList>
            <person name="Zou Y."/>
            <person name="Xue W."/>
            <person name="Luo G."/>
        </authorList>
    </citation>
    <scope>NUCLEOTIDE SEQUENCE [LARGE SCALE GENOMIC DNA]</scope>
    <source>
        <strain evidence="3 4">AM35-14</strain>
    </source>
</reference>
<comment type="caution">
    <text evidence="3">The sequence shown here is derived from an EMBL/GenBank/DDBJ whole genome shotgun (WGS) entry which is preliminary data.</text>
</comment>
<dbReference type="Proteomes" id="UP000283975">
    <property type="component" value="Unassembled WGS sequence"/>
</dbReference>
<gene>
    <name evidence="3" type="ORF">DW839_14450</name>
</gene>
<feature type="transmembrane region" description="Helical" evidence="1">
    <location>
        <begin position="375"/>
        <end position="397"/>
    </location>
</feature>
<feature type="transmembrane region" description="Helical" evidence="1">
    <location>
        <begin position="243"/>
        <end position="262"/>
    </location>
</feature>
<evidence type="ECO:0000259" key="2">
    <source>
        <dbReference type="Pfam" id="PF14317"/>
    </source>
</evidence>
<evidence type="ECO:0000256" key="1">
    <source>
        <dbReference type="SAM" id="Phobius"/>
    </source>
</evidence>
<keyword evidence="1" id="KW-1133">Transmembrane helix</keyword>
<dbReference type="AlphaFoldDB" id="A0A414AUW3"/>
<keyword evidence="1" id="KW-0472">Membrane</keyword>
<feature type="transmembrane region" description="Helical" evidence="1">
    <location>
        <begin position="64"/>
        <end position="89"/>
    </location>
</feature>
<keyword evidence="1" id="KW-0812">Transmembrane</keyword>
<feature type="domain" description="YcxB-like C-terminal" evidence="2">
    <location>
        <begin position="289"/>
        <end position="352"/>
    </location>
</feature>
<feature type="transmembrane region" description="Helical" evidence="1">
    <location>
        <begin position="220"/>
        <end position="237"/>
    </location>
</feature>
<dbReference type="EMBL" id="QSHZ01000014">
    <property type="protein sequence ID" value="RHC55426.1"/>
    <property type="molecule type" value="Genomic_DNA"/>
</dbReference>
<organism evidence="3 4">
    <name type="scientific">Enterocloster bolteae</name>
    <dbReference type="NCBI Taxonomy" id="208479"/>
    <lineage>
        <taxon>Bacteria</taxon>
        <taxon>Bacillati</taxon>
        <taxon>Bacillota</taxon>
        <taxon>Clostridia</taxon>
        <taxon>Lachnospirales</taxon>
        <taxon>Lachnospiraceae</taxon>
        <taxon>Enterocloster</taxon>
    </lineage>
</organism>
<proteinExistence type="predicted"/>